<proteinExistence type="predicted"/>
<feature type="domain" description="Glycosyl transferase family 1" evidence="1">
    <location>
        <begin position="214"/>
        <end position="365"/>
    </location>
</feature>
<organism evidence="3 4">
    <name type="scientific">Qipengyuania spongiae</name>
    <dbReference type="NCBI Taxonomy" id="2909673"/>
    <lineage>
        <taxon>Bacteria</taxon>
        <taxon>Pseudomonadati</taxon>
        <taxon>Pseudomonadota</taxon>
        <taxon>Alphaproteobacteria</taxon>
        <taxon>Sphingomonadales</taxon>
        <taxon>Erythrobacteraceae</taxon>
        <taxon>Qipengyuania</taxon>
    </lineage>
</organism>
<dbReference type="InterPro" id="IPR028098">
    <property type="entry name" value="Glyco_trans_4-like_N"/>
</dbReference>
<name>A0ABY5T595_9SPHN</name>
<evidence type="ECO:0000313" key="4">
    <source>
        <dbReference type="Proteomes" id="UP001065265"/>
    </source>
</evidence>
<dbReference type="SUPFAM" id="SSF53756">
    <property type="entry name" value="UDP-Glycosyltransferase/glycogen phosphorylase"/>
    <property type="match status" value="1"/>
</dbReference>
<dbReference type="Pfam" id="PF00534">
    <property type="entry name" value="Glycos_transf_1"/>
    <property type="match status" value="1"/>
</dbReference>
<dbReference type="PANTHER" id="PTHR45947:SF3">
    <property type="entry name" value="SULFOQUINOVOSYL TRANSFERASE SQD2"/>
    <property type="match status" value="1"/>
</dbReference>
<dbReference type="EMBL" id="CP092471">
    <property type="protein sequence ID" value="UVI40794.1"/>
    <property type="molecule type" value="Genomic_DNA"/>
</dbReference>
<sequence>MPDQPSLSVGIVAWTYPPEKSGLAVAAREIAQSLAEQGHDVRVLTLDRYGRAMDGSVEVVGAADALTPALEIIRKCPAIGHLAAPLAFRRTIRHEHRRRPFDVIEGTNWYAPLALAAEPGIPLVTRCSSPVAETLEQPDTLRNRLDGMVARWLEAASARGSAGLISNSREHGRKIAALYEAPTPPCAEHALIGLSLAPEFLARARCARFPDPASERIEVLFVGRPELRKGFDAVARATQLLQDQPVDFRLVGVTREDVETATGAPAGASWHCHHRLDQDDLLAAFEGAHVVLCPSRYESFGLVYQEALAFGRVVIACAEDPSAREFVGETDGGMLVGSCEGSAIADMLAKLLADRSLLSTWRDKALAASGRFDRSSLAKQTVAAYRNAIQRSGIGSRSAASS</sequence>
<dbReference type="Pfam" id="PF13579">
    <property type="entry name" value="Glyco_trans_4_4"/>
    <property type="match status" value="1"/>
</dbReference>
<dbReference type="PANTHER" id="PTHR45947">
    <property type="entry name" value="SULFOQUINOVOSYL TRANSFERASE SQD2"/>
    <property type="match status" value="1"/>
</dbReference>
<dbReference type="Gene3D" id="3.40.50.2000">
    <property type="entry name" value="Glycogen Phosphorylase B"/>
    <property type="match status" value="2"/>
</dbReference>
<evidence type="ECO:0000259" key="2">
    <source>
        <dbReference type="Pfam" id="PF13579"/>
    </source>
</evidence>
<evidence type="ECO:0000313" key="3">
    <source>
        <dbReference type="EMBL" id="UVI40794.1"/>
    </source>
</evidence>
<accession>A0ABY5T595</accession>
<evidence type="ECO:0000259" key="1">
    <source>
        <dbReference type="Pfam" id="PF00534"/>
    </source>
</evidence>
<keyword evidence="4" id="KW-1185">Reference proteome</keyword>
<reference evidence="3" key="1">
    <citation type="submission" date="2022-02" db="EMBL/GenBank/DDBJ databases">
        <title>Qipengyuania spongiae sp. nov., isolated from marine sponge.</title>
        <authorList>
            <person name="Li Z."/>
            <person name="Zhang M."/>
        </authorList>
    </citation>
    <scope>NUCLEOTIDE SEQUENCE</scope>
    <source>
        <strain evidence="3">PHS-Z21</strain>
    </source>
</reference>
<dbReference type="InterPro" id="IPR050194">
    <property type="entry name" value="Glycosyltransferase_grp1"/>
</dbReference>
<protein>
    <submittedName>
        <fullName evidence="3">Glycosyltransferase family 4 protein</fullName>
    </submittedName>
</protein>
<dbReference type="InterPro" id="IPR001296">
    <property type="entry name" value="Glyco_trans_1"/>
</dbReference>
<dbReference type="RefSeq" id="WP_265561436.1">
    <property type="nucleotide sequence ID" value="NZ_CP092471.1"/>
</dbReference>
<dbReference type="CDD" id="cd03801">
    <property type="entry name" value="GT4_PimA-like"/>
    <property type="match status" value="1"/>
</dbReference>
<dbReference type="Proteomes" id="UP001065265">
    <property type="component" value="Chromosome"/>
</dbReference>
<feature type="domain" description="Glycosyltransferase subfamily 4-like N-terminal" evidence="2">
    <location>
        <begin position="21"/>
        <end position="179"/>
    </location>
</feature>
<gene>
    <name evidence="3" type="ORF">L1F33_09635</name>
</gene>